<feature type="compositionally biased region" description="Polar residues" evidence="1">
    <location>
        <begin position="169"/>
        <end position="189"/>
    </location>
</feature>
<dbReference type="Pfam" id="PF08297">
    <property type="entry name" value="U3_snoRNA_assoc"/>
    <property type="match status" value="1"/>
</dbReference>
<feature type="region of interest" description="Disordered" evidence="1">
    <location>
        <begin position="1"/>
        <end position="75"/>
    </location>
</feature>
<feature type="compositionally biased region" description="Basic residues" evidence="1">
    <location>
        <begin position="378"/>
        <end position="395"/>
    </location>
</feature>
<dbReference type="GO" id="GO:0030515">
    <property type="term" value="F:snoRNA binding"/>
    <property type="evidence" value="ECO:0007669"/>
    <property type="project" value="InterPro"/>
</dbReference>
<feature type="compositionally biased region" description="Acidic residues" evidence="1">
    <location>
        <begin position="318"/>
        <end position="330"/>
    </location>
</feature>
<evidence type="ECO:0000313" key="3">
    <source>
        <dbReference type="Proteomes" id="UP000481861"/>
    </source>
</evidence>
<name>A0A7C8IAY0_9PLEO</name>
<dbReference type="InterPro" id="IPR013268">
    <property type="entry name" value="UTP16"/>
</dbReference>
<evidence type="ECO:0000313" key="2">
    <source>
        <dbReference type="EMBL" id="KAF2875057.1"/>
    </source>
</evidence>
<keyword evidence="3" id="KW-1185">Reference proteome</keyword>
<sequence>MFTKVLDTARRILSQSPSIQEQPNESREATPRSHDLDLTMVTTRRGTGTPIETAGDTTPRSSAGRAKRTLEVEETPTVIKRRRRVVELKQSAGHDAQVVLSVEETETLENIDVAVPSIKAGDFKSSSTEEKDKLPIRRRTSPRVVVSKTQSPSTGSEPVPVEPTEEQHPSSAQETVFHTPNAQQDSSVYATPATRGKGAGSPTPKTVPHSGQASSRLSATQGQGQKKQIKLAEDSATVYSSFPDEIPSSTWETDHAPISTQDSVQFSPLPPGPTSRKIRFDSEDPADVPSPVIMDSQDPARFEPPVAHQSSNTLAATEDQDYESESDDAPEVVTTASAVSKAKAAEEDAARAHKAQTDKDERKRKERAERIAEEQAQKKKRDEKKAKKLAKKLKKQAQQQQSVPEDAPLAIDIHKLPTLLPASLLEAAGDQRPATPPPLRAGKTAEEARKEKLNRHKRFLERSERPVKDVKKGRVNVAVLQTHNKLLAPKVNNETRTIRESWLKGRQLEKKRRNGKPVMQNRKVERRVTGGGFLRGED</sequence>
<gene>
    <name evidence="2" type="ORF">BDV95DRAFT_603830</name>
</gene>
<feature type="compositionally biased region" description="Low complexity" evidence="1">
    <location>
        <begin position="331"/>
        <end position="342"/>
    </location>
</feature>
<reference evidence="2 3" key="1">
    <citation type="submission" date="2020-01" db="EMBL/GenBank/DDBJ databases">
        <authorList>
            <consortium name="DOE Joint Genome Institute"/>
            <person name="Haridas S."/>
            <person name="Albert R."/>
            <person name="Binder M."/>
            <person name="Bloem J."/>
            <person name="Labutti K."/>
            <person name="Salamov A."/>
            <person name="Andreopoulos B."/>
            <person name="Baker S.E."/>
            <person name="Barry K."/>
            <person name="Bills G."/>
            <person name="Bluhm B.H."/>
            <person name="Cannon C."/>
            <person name="Castanera R."/>
            <person name="Culley D.E."/>
            <person name="Daum C."/>
            <person name="Ezra D."/>
            <person name="Gonzalez J.B."/>
            <person name="Henrissat B."/>
            <person name="Kuo A."/>
            <person name="Liang C."/>
            <person name="Lipzen A."/>
            <person name="Lutzoni F."/>
            <person name="Magnuson J."/>
            <person name="Mondo S."/>
            <person name="Nolan M."/>
            <person name="Ohm R."/>
            <person name="Pangilinan J."/>
            <person name="Park H.-J.H."/>
            <person name="Ramirez L."/>
            <person name="Alfaro M."/>
            <person name="Sun H."/>
            <person name="Tritt A."/>
            <person name="Yoshinaga Y."/>
            <person name="Zwiers L.-H.L."/>
            <person name="Turgeon B.G."/>
            <person name="Goodwin S.B."/>
            <person name="Spatafora J.W."/>
            <person name="Crous P.W."/>
            <person name="Grigoriev I.V."/>
        </authorList>
    </citation>
    <scope>NUCLEOTIDE SEQUENCE [LARGE SCALE GENOMIC DNA]</scope>
    <source>
        <strain evidence="2 3">CBS 611.86</strain>
    </source>
</reference>
<dbReference type="EMBL" id="JAADJZ010000005">
    <property type="protein sequence ID" value="KAF2875057.1"/>
    <property type="molecule type" value="Genomic_DNA"/>
</dbReference>
<dbReference type="OrthoDB" id="5423707at2759"/>
<accession>A0A7C8IAY0</accession>
<feature type="region of interest" description="Disordered" evidence="1">
    <location>
        <begin position="111"/>
        <end position="408"/>
    </location>
</feature>
<feature type="region of interest" description="Disordered" evidence="1">
    <location>
        <begin position="428"/>
        <end position="467"/>
    </location>
</feature>
<protein>
    <submittedName>
        <fullName evidence="2">U3 snoRNA associated-domain-containing protein</fullName>
    </submittedName>
</protein>
<proteinExistence type="predicted"/>
<feature type="compositionally biased region" description="Polar residues" evidence="1">
    <location>
        <begin position="147"/>
        <end position="156"/>
    </location>
</feature>
<feature type="region of interest" description="Disordered" evidence="1">
    <location>
        <begin position="509"/>
        <end position="538"/>
    </location>
</feature>
<dbReference type="GO" id="GO:0006364">
    <property type="term" value="P:rRNA processing"/>
    <property type="evidence" value="ECO:0007669"/>
    <property type="project" value="InterPro"/>
</dbReference>
<feature type="compositionally biased region" description="Gly residues" evidence="1">
    <location>
        <begin position="529"/>
        <end position="538"/>
    </location>
</feature>
<evidence type="ECO:0000256" key="1">
    <source>
        <dbReference type="SAM" id="MobiDB-lite"/>
    </source>
</evidence>
<feature type="compositionally biased region" description="Basic and acidic residues" evidence="1">
    <location>
        <begin position="24"/>
        <end position="37"/>
    </location>
</feature>
<feature type="compositionally biased region" description="Polar residues" evidence="1">
    <location>
        <begin position="13"/>
        <end position="23"/>
    </location>
</feature>
<organism evidence="2 3">
    <name type="scientific">Massariosphaeria phaeospora</name>
    <dbReference type="NCBI Taxonomy" id="100035"/>
    <lineage>
        <taxon>Eukaryota</taxon>
        <taxon>Fungi</taxon>
        <taxon>Dikarya</taxon>
        <taxon>Ascomycota</taxon>
        <taxon>Pezizomycotina</taxon>
        <taxon>Dothideomycetes</taxon>
        <taxon>Pleosporomycetidae</taxon>
        <taxon>Pleosporales</taxon>
        <taxon>Pleosporales incertae sedis</taxon>
        <taxon>Massariosphaeria</taxon>
    </lineage>
</organism>
<comment type="caution">
    <text evidence="2">The sequence shown here is derived from an EMBL/GenBank/DDBJ whole genome shotgun (WGS) entry which is preliminary data.</text>
</comment>
<dbReference type="AlphaFoldDB" id="A0A7C8IAY0"/>
<feature type="compositionally biased region" description="Basic and acidic residues" evidence="1">
    <location>
        <begin position="343"/>
        <end position="377"/>
    </location>
</feature>
<dbReference type="Proteomes" id="UP000481861">
    <property type="component" value="Unassembled WGS sequence"/>
</dbReference>
<feature type="compositionally biased region" description="Polar residues" evidence="1">
    <location>
        <begin position="209"/>
        <end position="226"/>
    </location>
</feature>